<evidence type="ECO:0000313" key="2">
    <source>
        <dbReference type="Proteomes" id="UP000823769"/>
    </source>
</evidence>
<organism evidence="1 2">
    <name type="scientific">Candidatus Cryptobacteroides avistercoris</name>
    <dbReference type="NCBI Taxonomy" id="2840758"/>
    <lineage>
        <taxon>Bacteria</taxon>
        <taxon>Pseudomonadati</taxon>
        <taxon>Bacteroidota</taxon>
        <taxon>Bacteroidia</taxon>
        <taxon>Bacteroidales</taxon>
        <taxon>Candidatus Cryptobacteroides</taxon>
    </lineage>
</organism>
<dbReference type="EMBL" id="JADILW010000012">
    <property type="protein sequence ID" value="MBO8479658.1"/>
    <property type="molecule type" value="Genomic_DNA"/>
</dbReference>
<evidence type="ECO:0008006" key="3">
    <source>
        <dbReference type="Google" id="ProtNLM"/>
    </source>
</evidence>
<name>A0A9D9NNK3_9BACT</name>
<accession>A0A9D9NNK3</accession>
<dbReference type="PROSITE" id="PS51257">
    <property type="entry name" value="PROKAR_LIPOPROTEIN"/>
    <property type="match status" value="1"/>
</dbReference>
<reference evidence="1" key="1">
    <citation type="submission" date="2020-10" db="EMBL/GenBank/DDBJ databases">
        <authorList>
            <person name="Gilroy R."/>
        </authorList>
    </citation>
    <scope>NUCLEOTIDE SEQUENCE</scope>
    <source>
        <strain evidence="1">B3-1481</strain>
    </source>
</reference>
<dbReference type="AlphaFoldDB" id="A0A9D9NNK3"/>
<proteinExistence type="predicted"/>
<protein>
    <recommendedName>
        <fullName evidence="3">Lipoprotein</fullName>
    </recommendedName>
</protein>
<gene>
    <name evidence="1" type="ORF">IAB76_00900</name>
</gene>
<comment type="caution">
    <text evidence="1">The sequence shown here is derived from an EMBL/GenBank/DDBJ whole genome shotgun (WGS) entry which is preliminary data.</text>
</comment>
<evidence type="ECO:0000313" key="1">
    <source>
        <dbReference type="EMBL" id="MBO8479658.1"/>
    </source>
</evidence>
<reference evidence="1" key="2">
    <citation type="journal article" date="2021" name="PeerJ">
        <title>Extensive microbial diversity within the chicken gut microbiome revealed by metagenomics and culture.</title>
        <authorList>
            <person name="Gilroy R."/>
            <person name="Ravi A."/>
            <person name="Getino M."/>
            <person name="Pursley I."/>
            <person name="Horton D.L."/>
            <person name="Alikhan N.F."/>
            <person name="Baker D."/>
            <person name="Gharbi K."/>
            <person name="Hall N."/>
            <person name="Watson M."/>
            <person name="Adriaenssens E.M."/>
            <person name="Foster-Nyarko E."/>
            <person name="Jarju S."/>
            <person name="Secka A."/>
            <person name="Antonio M."/>
            <person name="Oren A."/>
            <person name="Chaudhuri R.R."/>
            <person name="La Ragione R."/>
            <person name="Hildebrand F."/>
            <person name="Pallen M.J."/>
        </authorList>
    </citation>
    <scope>NUCLEOTIDE SEQUENCE</scope>
    <source>
        <strain evidence="1">B3-1481</strain>
    </source>
</reference>
<sequence length="134" mass="15404">MKKFAAILLCMLVVFGCDGLARRRNAFVENNDIRLQIGGTVQFRYDPLTCQLSFSRDRREFRAQTDNTSDYYSVVFSEIPFLLGQTVSADLTWTTETDILTRKNLTLEVIKVEGEKVWLWSDSGRIGLSIRLLE</sequence>
<dbReference type="Proteomes" id="UP000823769">
    <property type="component" value="Unassembled WGS sequence"/>
</dbReference>